<dbReference type="SUPFAM" id="SSF88713">
    <property type="entry name" value="Glycoside hydrolase/deacetylase"/>
    <property type="match status" value="1"/>
</dbReference>
<dbReference type="InterPro" id="IPR011330">
    <property type="entry name" value="Glyco_hydro/deAcase_b/a-brl"/>
</dbReference>
<keyword evidence="2" id="KW-0472">Membrane</keyword>
<gene>
    <name evidence="4" type="ORF">LKD48_06115</name>
</gene>
<proteinExistence type="predicted"/>
<feature type="transmembrane region" description="Helical" evidence="2">
    <location>
        <begin position="21"/>
        <end position="45"/>
    </location>
</feature>
<feature type="region of interest" description="Disordered" evidence="1">
    <location>
        <begin position="326"/>
        <end position="348"/>
    </location>
</feature>
<keyword evidence="2" id="KW-0812">Transmembrane</keyword>
<dbReference type="AlphaFoldDB" id="A0AAE3E3R8"/>
<keyword evidence="5" id="KW-1185">Reference proteome</keyword>
<dbReference type="RefSeq" id="WP_308731521.1">
    <property type="nucleotide sequence ID" value="NZ_JAJEQN010000011.1"/>
</dbReference>
<protein>
    <submittedName>
        <fullName evidence="4">Polysaccharide deacetylase</fullName>
    </submittedName>
</protein>
<reference evidence="4 5" key="1">
    <citation type="submission" date="2021-10" db="EMBL/GenBank/DDBJ databases">
        <title>Anaerobic single-cell dispensing facilitates the cultivation of human gut bacteria.</title>
        <authorList>
            <person name="Afrizal A."/>
        </authorList>
    </citation>
    <scope>NUCLEOTIDE SEQUENCE [LARGE SCALE GENOMIC DNA]</scope>
    <source>
        <strain evidence="4 5">CLA-AA-H224</strain>
    </source>
</reference>
<evidence type="ECO:0000256" key="2">
    <source>
        <dbReference type="SAM" id="Phobius"/>
    </source>
</evidence>
<dbReference type="GO" id="GO:0016810">
    <property type="term" value="F:hydrolase activity, acting on carbon-nitrogen (but not peptide) bonds"/>
    <property type="evidence" value="ECO:0007669"/>
    <property type="project" value="InterPro"/>
</dbReference>
<accession>A0AAE3E3R8</accession>
<feature type="compositionally biased region" description="Basic and acidic residues" evidence="1">
    <location>
        <begin position="328"/>
        <end position="348"/>
    </location>
</feature>
<dbReference type="EMBL" id="JAJEQN010000011">
    <property type="protein sequence ID" value="MCC2221224.1"/>
    <property type="molecule type" value="Genomic_DNA"/>
</dbReference>
<organism evidence="4 5">
    <name type="scientific">Anthropogastromicrobium aceti</name>
    <dbReference type="NCBI Taxonomy" id="2981768"/>
    <lineage>
        <taxon>Bacteria</taxon>
        <taxon>Bacillati</taxon>
        <taxon>Bacillota</taxon>
        <taxon>Clostridia</taxon>
        <taxon>Lachnospirales</taxon>
        <taxon>Lachnospiraceae</taxon>
        <taxon>Anthropogastromicrobium</taxon>
    </lineage>
</organism>
<dbReference type="Pfam" id="PF01522">
    <property type="entry name" value="Polysacc_deac_1"/>
    <property type="match status" value="1"/>
</dbReference>
<dbReference type="InterPro" id="IPR002509">
    <property type="entry name" value="NODB_dom"/>
</dbReference>
<comment type="caution">
    <text evidence="4">The sequence shown here is derived from an EMBL/GenBank/DDBJ whole genome shotgun (WGS) entry which is preliminary data.</text>
</comment>
<keyword evidence="2" id="KW-1133">Transmembrane helix</keyword>
<feature type="domain" description="NodB homology" evidence="3">
    <location>
        <begin position="347"/>
        <end position="408"/>
    </location>
</feature>
<evidence type="ECO:0000256" key="1">
    <source>
        <dbReference type="SAM" id="MobiDB-lite"/>
    </source>
</evidence>
<evidence type="ECO:0000259" key="3">
    <source>
        <dbReference type="Pfam" id="PF01522"/>
    </source>
</evidence>
<evidence type="ECO:0000313" key="4">
    <source>
        <dbReference type="EMBL" id="MCC2221224.1"/>
    </source>
</evidence>
<name>A0AAE3E3R8_9FIRM</name>
<dbReference type="GO" id="GO:0005975">
    <property type="term" value="P:carbohydrate metabolic process"/>
    <property type="evidence" value="ECO:0007669"/>
    <property type="project" value="InterPro"/>
</dbReference>
<evidence type="ECO:0000313" key="5">
    <source>
        <dbReference type="Proteomes" id="UP001198200"/>
    </source>
</evidence>
<sequence>MAKKRRSWEDYQRKKIKRGQSGAPIVILLVLLVIACAGLGAVALVCLRPVTLPHVQSDQAASTKAPVEYETWKATEAAADGALVQSSDPVVQAANLKAMQYDYDGAIAQIQSIPGYADNETYVSCIQSYESLKSQAVQWTDYDKITHIFFHSLIVDSELAFASYKSSDYDQVMTTIEEFKDIMQSMYDKGYVLISLHKIAKMETQPDGTVQMVQQPIYLPRGKKPFVLSEDDVCYYEYMTGTGFATKLCLDENGKVVNEYVERDGSVSYGSYDVLTVLEDFIETHPDFSYQGSKGILAFTGYDGILGYRTSDFWYNENCDYYVSTPANDKEKREDHTSPNKNIEQDKQTAREVAQAIRDLGWELASHSWGHLNMTSTSYEHLVWDTDMWEREVESIIGDTDIILYPLGADVGDWRPSQYTFENEKFKKLWDVGFRYFCNVDSTQYWLQYGSNYMRQGRRNMDGQMMFKQMVYPEKVLTSDLFDVYDVFDRRRPLPVNGITVPEDFDLQALADSLGMSDRIIN</sequence>
<dbReference type="Gene3D" id="3.20.20.370">
    <property type="entry name" value="Glycoside hydrolase/deacetylase"/>
    <property type="match status" value="1"/>
</dbReference>
<dbReference type="Proteomes" id="UP001198200">
    <property type="component" value="Unassembled WGS sequence"/>
</dbReference>